<keyword evidence="2" id="KW-0238">DNA-binding</keyword>
<evidence type="ECO:0000256" key="4">
    <source>
        <dbReference type="NCBIfam" id="TIGR02404"/>
    </source>
</evidence>
<protein>
    <recommendedName>
        <fullName evidence="4">Trehalose operon repressor</fullName>
    </recommendedName>
</protein>
<dbReference type="InterPro" id="IPR000524">
    <property type="entry name" value="Tscrpt_reg_HTH_GntR"/>
</dbReference>
<dbReference type="Pfam" id="PF07702">
    <property type="entry name" value="UTRA"/>
    <property type="match status" value="1"/>
</dbReference>
<keyword evidence="3" id="KW-0804">Transcription</keyword>
<dbReference type="InterPro" id="IPR028978">
    <property type="entry name" value="Chorismate_lyase_/UTRA_dom_sf"/>
</dbReference>
<proteinExistence type="predicted"/>
<keyword evidence="7" id="KW-1185">Reference proteome</keyword>
<name>A0ABW5WWT6_9STAP</name>
<feature type="domain" description="HTH gntR-type" evidence="5">
    <location>
        <begin position="3"/>
        <end position="71"/>
    </location>
</feature>
<accession>A0ABW5WWT6</accession>
<sequence length="242" mass="28053">MNINKYNQIYQVLSGEIIEGVYQNQENLPSEHALVERFSVSRETVRKALNMLRENGFIQKVKGKGSVVIYDHTMDFTVSHLTSFKEIQEMKSIRYETNVVELAVYDAEDVPKVQKALGLYPKDKIWKLVRQRIHDSKTHIIDTDFFLHELMPGLNEEVAKQSTYQYIEERLGLSIAYAYKEITFEPMTAAELDLFGPVTPQYAATVKSVVYLNEAKPFQYNVSKHLASEFKFTDFSRRFTGE</sequence>
<dbReference type="InterPro" id="IPR036388">
    <property type="entry name" value="WH-like_DNA-bd_sf"/>
</dbReference>
<gene>
    <name evidence="6" type="primary">treR</name>
    <name evidence="6" type="ORF">ACFSX4_12515</name>
</gene>
<dbReference type="InterPro" id="IPR011663">
    <property type="entry name" value="UTRA"/>
</dbReference>
<comment type="caution">
    <text evidence="6">The sequence shown here is derived from an EMBL/GenBank/DDBJ whole genome shotgun (WGS) entry which is preliminary data.</text>
</comment>
<dbReference type="SMART" id="SM00866">
    <property type="entry name" value="UTRA"/>
    <property type="match status" value="1"/>
</dbReference>
<evidence type="ECO:0000256" key="3">
    <source>
        <dbReference type="ARBA" id="ARBA00023163"/>
    </source>
</evidence>
<evidence type="ECO:0000256" key="1">
    <source>
        <dbReference type="ARBA" id="ARBA00023015"/>
    </source>
</evidence>
<dbReference type="PANTHER" id="PTHR44846:SF12">
    <property type="entry name" value="HTH-TYPE TRANSCRIPTIONAL REGULATOR TRER"/>
    <property type="match status" value="1"/>
</dbReference>
<dbReference type="CDD" id="cd07377">
    <property type="entry name" value="WHTH_GntR"/>
    <property type="match status" value="1"/>
</dbReference>
<dbReference type="SUPFAM" id="SSF64288">
    <property type="entry name" value="Chorismate lyase-like"/>
    <property type="match status" value="1"/>
</dbReference>
<dbReference type="Gene3D" id="3.40.1410.10">
    <property type="entry name" value="Chorismate lyase-like"/>
    <property type="match status" value="1"/>
</dbReference>
<dbReference type="PROSITE" id="PS50949">
    <property type="entry name" value="HTH_GNTR"/>
    <property type="match status" value="1"/>
</dbReference>
<dbReference type="PRINTS" id="PR00035">
    <property type="entry name" value="HTHGNTR"/>
</dbReference>
<dbReference type="PANTHER" id="PTHR44846">
    <property type="entry name" value="MANNOSYL-D-GLYCERATE TRANSPORT/METABOLISM SYSTEM REPRESSOR MNGR-RELATED"/>
    <property type="match status" value="1"/>
</dbReference>
<dbReference type="SUPFAM" id="SSF46785">
    <property type="entry name" value="Winged helix' DNA-binding domain"/>
    <property type="match status" value="1"/>
</dbReference>
<dbReference type="InterPro" id="IPR050679">
    <property type="entry name" value="Bact_HTH_transcr_reg"/>
</dbReference>
<evidence type="ECO:0000313" key="6">
    <source>
        <dbReference type="EMBL" id="MFD2831290.1"/>
    </source>
</evidence>
<dbReference type="Gene3D" id="1.10.10.10">
    <property type="entry name" value="Winged helix-like DNA-binding domain superfamily/Winged helix DNA-binding domain"/>
    <property type="match status" value="1"/>
</dbReference>
<dbReference type="InterPro" id="IPR012770">
    <property type="entry name" value="TreR"/>
</dbReference>
<reference evidence="7" key="1">
    <citation type="journal article" date="2019" name="Int. J. Syst. Evol. Microbiol.">
        <title>The Global Catalogue of Microorganisms (GCM) 10K type strain sequencing project: providing services to taxonomists for standard genome sequencing and annotation.</title>
        <authorList>
            <consortium name="The Broad Institute Genomics Platform"/>
            <consortium name="The Broad Institute Genome Sequencing Center for Infectious Disease"/>
            <person name="Wu L."/>
            <person name="Ma J."/>
        </authorList>
    </citation>
    <scope>NUCLEOTIDE SEQUENCE [LARGE SCALE GENOMIC DNA]</scope>
    <source>
        <strain evidence="7">KCTC 33575</strain>
    </source>
</reference>
<organism evidence="6 7">
    <name type="scientific">Corticicoccus populi</name>
    <dbReference type="NCBI Taxonomy" id="1812821"/>
    <lineage>
        <taxon>Bacteria</taxon>
        <taxon>Bacillati</taxon>
        <taxon>Bacillota</taxon>
        <taxon>Bacilli</taxon>
        <taxon>Bacillales</taxon>
        <taxon>Staphylococcaceae</taxon>
        <taxon>Corticicoccus</taxon>
    </lineage>
</organism>
<evidence type="ECO:0000313" key="7">
    <source>
        <dbReference type="Proteomes" id="UP001597519"/>
    </source>
</evidence>
<dbReference type="Pfam" id="PF00392">
    <property type="entry name" value="GntR"/>
    <property type="match status" value="1"/>
</dbReference>
<dbReference type="Proteomes" id="UP001597519">
    <property type="component" value="Unassembled WGS sequence"/>
</dbReference>
<dbReference type="EMBL" id="JBHUOQ010000004">
    <property type="protein sequence ID" value="MFD2831290.1"/>
    <property type="molecule type" value="Genomic_DNA"/>
</dbReference>
<evidence type="ECO:0000259" key="5">
    <source>
        <dbReference type="PROSITE" id="PS50949"/>
    </source>
</evidence>
<dbReference type="RefSeq" id="WP_377775355.1">
    <property type="nucleotide sequence ID" value="NZ_JBHUOQ010000004.1"/>
</dbReference>
<dbReference type="NCBIfam" id="TIGR02404">
    <property type="entry name" value="trehalos_R_Bsub"/>
    <property type="match status" value="1"/>
</dbReference>
<evidence type="ECO:0000256" key="2">
    <source>
        <dbReference type="ARBA" id="ARBA00023125"/>
    </source>
</evidence>
<keyword evidence="1" id="KW-0805">Transcription regulation</keyword>
<dbReference type="SMART" id="SM00345">
    <property type="entry name" value="HTH_GNTR"/>
    <property type="match status" value="1"/>
</dbReference>
<dbReference type="InterPro" id="IPR036390">
    <property type="entry name" value="WH_DNA-bd_sf"/>
</dbReference>